<keyword evidence="1" id="KW-1185">Reference proteome</keyword>
<evidence type="ECO:0000313" key="2">
    <source>
        <dbReference type="RefSeq" id="XP_065674589.1"/>
    </source>
</evidence>
<organism evidence="1 2">
    <name type="scientific">Hydra vulgaris</name>
    <name type="common">Hydra</name>
    <name type="synonym">Hydra attenuata</name>
    <dbReference type="NCBI Taxonomy" id="6087"/>
    <lineage>
        <taxon>Eukaryota</taxon>
        <taxon>Metazoa</taxon>
        <taxon>Cnidaria</taxon>
        <taxon>Hydrozoa</taxon>
        <taxon>Hydroidolina</taxon>
        <taxon>Anthoathecata</taxon>
        <taxon>Aplanulata</taxon>
        <taxon>Hydridae</taxon>
        <taxon>Hydra</taxon>
    </lineage>
</organism>
<name>A0ABM4DJA1_HYDVU</name>
<dbReference type="Pfam" id="PF12824">
    <property type="entry name" value="MRP-L20"/>
    <property type="match status" value="1"/>
</dbReference>
<reference evidence="2" key="1">
    <citation type="submission" date="2025-08" db="UniProtKB">
        <authorList>
            <consortium name="RefSeq"/>
        </authorList>
    </citation>
    <scope>IDENTIFICATION</scope>
</reference>
<accession>A0ABM4DJA1</accession>
<dbReference type="GeneID" id="100198714"/>
<protein>
    <submittedName>
        <fullName evidence="2">Uncharacterized protein LOC100198714 isoform X2</fullName>
    </submittedName>
</protein>
<dbReference type="RefSeq" id="XP_065674589.1">
    <property type="nucleotide sequence ID" value="XM_065818517.1"/>
</dbReference>
<gene>
    <name evidence="2" type="primary">LOC100198714</name>
</gene>
<sequence>MMELRNKFDFNKLTSVIQAIRLMSTSSPLNKKTPHTIGKKSWVRAAERRKYLEQKMKLESKSEFMLQKEEILARQEPQVEFLTTGRLNDNLNESVMHKLLVKPEVFLSKDRHTIVCYHPPPHIYPQEYTKSIGEHLFKSGSDLFDTFSYEITKEQISEADELRNSCPKTWNVKALACLFKVKPETIRQCIPLSKEQIEMIEAEKSVFDAMSLMKRRMHYDLQRLERIKYARKTRGEEFADWYSSVENFKMPRQPIPPKISKSPATRGLY</sequence>
<dbReference type="Proteomes" id="UP001652625">
    <property type="component" value="Chromosome 14"/>
</dbReference>
<proteinExistence type="predicted"/>
<evidence type="ECO:0000313" key="1">
    <source>
        <dbReference type="Proteomes" id="UP001652625"/>
    </source>
</evidence>